<dbReference type="SUPFAM" id="SSF53335">
    <property type="entry name" value="S-adenosyl-L-methionine-dependent methyltransferases"/>
    <property type="match status" value="1"/>
</dbReference>
<keyword evidence="6" id="KW-1185">Reference proteome</keyword>
<gene>
    <name evidence="5" type="ORF">P0082_01300</name>
</gene>
<dbReference type="PANTHER" id="PTHR43591">
    <property type="entry name" value="METHYLTRANSFERASE"/>
    <property type="match status" value="1"/>
</dbReference>
<reference evidence="5 6" key="1">
    <citation type="submission" date="2023-04" db="EMBL/GenBank/DDBJ databases">
        <title>Spirochaete genome identified in red abalone sample constitutes a novel genus.</title>
        <authorList>
            <person name="Sharma S.P."/>
            <person name="Purcell C.M."/>
            <person name="Hyde J.R."/>
            <person name="Severin A.J."/>
        </authorList>
    </citation>
    <scope>NUCLEOTIDE SEQUENCE [LARGE SCALE GENOMIC DNA]</scope>
    <source>
        <strain evidence="5 6">SP-2023</strain>
    </source>
</reference>
<organism evidence="5 6">
    <name type="scientific">Candidatus Haliotispira prima</name>
    <dbReference type="NCBI Taxonomy" id="3034016"/>
    <lineage>
        <taxon>Bacteria</taxon>
        <taxon>Pseudomonadati</taxon>
        <taxon>Spirochaetota</taxon>
        <taxon>Spirochaetia</taxon>
        <taxon>Spirochaetales</taxon>
        <taxon>Spirochaetaceae</taxon>
        <taxon>Candidatus Haliotispira</taxon>
    </lineage>
</organism>
<name>A0ABY8MHM3_9SPIO</name>
<protein>
    <submittedName>
        <fullName evidence="5">Class I SAM-dependent methyltransferase</fullName>
        <ecNumber evidence="5">2.1.1.-</ecNumber>
    </submittedName>
</protein>
<evidence type="ECO:0000256" key="2">
    <source>
        <dbReference type="ARBA" id="ARBA00022603"/>
    </source>
</evidence>
<dbReference type="EMBL" id="CP123443">
    <property type="protein sequence ID" value="WGK69524.1"/>
    <property type="molecule type" value="Genomic_DNA"/>
</dbReference>
<dbReference type="CDD" id="cd02440">
    <property type="entry name" value="AdoMet_MTases"/>
    <property type="match status" value="1"/>
</dbReference>
<evidence type="ECO:0000313" key="6">
    <source>
        <dbReference type="Proteomes" id="UP001228690"/>
    </source>
</evidence>
<dbReference type="InterPro" id="IPR004033">
    <property type="entry name" value="UbiE/COQ5_MeTrFase"/>
</dbReference>
<dbReference type="GO" id="GO:0008168">
    <property type="term" value="F:methyltransferase activity"/>
    <property type="evidence" value="ECO:0007669"/>
    <property type="project" value="UniProtKB-KW"/>
</dbReference>
<keyword evidence="2 5" id="KW-0489">Methyltransferase</keyword>
<evidence type="ECO:0000256" key="1">
    <source>
        <dbReference type="ARBA" id="ARBA00022428"/>
    </source>
</evidence>
<dbReference type="InterPro" id="IPR029063">
    <property type="entry name" value="SAM-dependent_MTases_sf"/>
</dbReference>
<evidence type="ECO:0000256" key="4">
    <source>
        <dbReference type="ARBA" id="ARBA00022691"/>
    </source>
</evidence>
<dbReference type="InterPro" id="IPR023576">
    <property type="entry name" value="UbiE/COQ5_MeTrFase_CS"/>
</dbReference>
<sequence length="262" mass="28523">MQSIPPLRTVDMQNAAQKRSYTRGVFAILASVYKRNTAIFSFGRDRIWKRLLIAALPAKIGEDRLGTNALCLDLACGTGDITGALAQRYPQAKILGLDLSEDMITEARRALKEKLAELPGADQNICLELGDMSALSREDNSVDLLTAGYALPNATDLDQALGEMFRVLKPGAAAAFLDMSKSRNTFLAAVQCALLKSWGTVCGLILHGKPGVYTYLAENLQHFPNRRDLPLRLESNGFSDVSTRPLMGGFMALVVCRKAEAT</sequence>
<keyword evidence="4" id="KW-0949">S-adenosyl-L-methionine</keyword>
<accession>A0ABY8MHM3</accession>
<dbReference type="RefSeq" id="WP_326927708.1">
    <property type="nucleotide sequence ID" value="NZ_CP123443.1"/>
</dbReference>
<dbReference type="PROSITE" id="PS51608">
    <property type="entry name" value="SAM_MT_UBIE"/>
    <property type="match status" value="1"/>
</dbReference>
<dbReference type="GO" id="GO:0032259">
    <property type="term" value="P:methylation"/>
    <property type="evidence" value="ECO:0007669"/>
    <property type="project" value="UniProtKB-KW"/>
</dbReference>
<dbReference type="Gene3D" id="3.40.50.150">
    <property type="entry name" value="Vaccinia Virus protein VP39"/>
    <property type="match status" value="1"/>
</dbReference>
<dbReference type="Proteomes" id="UP001228690">
    <property type="component" value="Chromosome"/>
</dbReference>
<dbReference type="PANTHER" id="PTHR43591:SF24">
    <property type="entry name" value="2-METHOXY-6-POLYPRENYL-1,4-BENZOQUINOL METHYLASE, MITOCHONDRIAL"/>
    <property type="match status" value="1"/>
</dbReference>
<keyword evidence="3 5" id="KW-0808">Transferase</keyword>
<keyword evidence="1" id="KW-0474">Menaquinone biosynthesis</keyword>
<dbReference type="EC" id="2.1.1.-" evidence="5"/>
<proteinExistence type="predicted"/>
<evidence type="ECO:0000313" key="5">
    <source>
        <dbReference type="EMBL" id="WGK69524.1"/>
    </source>
</evidence>
<dbReference type="Pfam" id="PF01209">
    <property type="entry name" value="Ubie_methyltran"/>
    <property type="match status" value="1"/>
</dbReference>
<evidence type="ECO:0000256" key="3">
    <source>
        <dbReference type="ARBA" id="ARBA00022679"/>
    </source>
</evidence>
<dbReference type="PROSITE" id="PS01184">
    <property type="entry name" value="UBIE_2"/>
    <property type="match status" value="1"/>
</dbReference>